<evidence type="ECO:0000313" key="1">
    <source>
        <dbReference type="EMBL" id="RKD20961.1"/>
    </source>
</evidence>
<reference evidence="1 2" key="1">
    <citation type="submission" date="2016-08" db="EMBL/GenBank/DDBJ databases">
        <title>Novel Firmicute Genomes.</title>
        <authorList>
            <person name="Poppleton D.I."/>
            <person name="Gribaldo S."/>
        </authorList>
    </citation>
    <scope>NUCLEOTIDE SEQUENCE [LARGE SCALE GENOMIC DNA]</scope>
    <source>
        <strain evidence="1 2">RAOx-1</strain>
    </source>
</reference>
<dbReference type="OrthoDB" id="2612942at2"/>
<gene>
    <name evidence="1" type="ORF">BEP19_14845</name>
</gene>
<protein>
    <submittedName>
        <fullName evidence="1">Uncharacterized protein</fullName>
    </submittedName>
</protein>
<dbReference type="RefSeq" id="WP_120191026.1">
    <property type="nucleotide sequence ID" value="NZ_MCHY01000013.1"/>
</dbReference>
<sequence length="136" mass="15300">MSFFRRNTNDIVMMGGNKVEVRRLTVKQWRQIFGALNQLPGIIFSALTTENKNDLGVVIVAAVDICFDEVVDIISIASGLTKEDIEDSAALDEIVEYIEKLIEKNNFEATLKKLQTAGRRLFTKTTSEKAKEEMKA</sequence>
<evidence type="ECO:0000313" key="2">
    <source>
        <dbReference type="Proteomes" id="UP000284219"/>
    </source>
</evidence>
<accession>A0A419SD11</accession>
<organism evidence="1 2">
    <name type="scientific">Ammoniphilus oxalaticus</name>
    <dbReference type="NCBI Taxonomy" id="66863"/>
    <lineage>
        <taxon>Bacteria</taxon>
        <taxon>Bacillati</taxon>
        <taxon>Bacillota</taxon>
        <taxon>Bacilli</taxon>
        <taxon>Bacillales</taxon>
        <taxon>Paenibacillaceae</taxon>
        <taxon>Aneurinibacillus group</taxon>
        <taxon>Ammoniphilus</taxon>
    </lineage>
</organism>
<proteinExistence type="predicted"/>
<dbReference type="AlphaFoldDB" id="A0A419SD11"/>
<keyword evidence="2" id="KW-1185">Reference proteome</keyword>
<comment type="caution">
    <text evidence="1">The sequence shown here is derived from an EMBL/GenBank/DDBJ whole genome shotgun (WGS) entry which is preliminary data.</text>
</comment>
<dbReference type="Proteomes" id="UP000284219">
    <property type="component" value="Unassembled WGS sequence"/>
</dbReference>
<dbReference type="EMBL" id="MCHY01000013">
    <property type="protein sequence ID" value="RKD20961.1"/>
    <property type="molecule type" value="Genomic_DNA"/>
</dbReference>
<name>A0A419SD11_9BACL</name>